<evidence type="ECO:0000313" key="3">
    <source>
        <dbReference type="Proteomes" id="UP001596116"/>
    </source>
</evidence>
<dbReference type="Proteomes" id="UP001596116">
    <property type="component" value="Unassembled WGS sequence"/>
</dbReference>
<dbReference type="RefSeq" id="WP_379880556.1">
    <property type="nucleotide sequence ID" value="NZ_JBHPON010000001.1"/>
</dbReference>
<dbReference type="EMBL" id="JBHPON010000001">
    <property type="protein sequence ID" value="MFC6034132.1"/>
    <property type="molecule type" value="Genomic_DNA"/>
</dbReference>
<dbReference type="Pfam" id="PF18899">
    <property type="entry name" value="DUF5655"/>
    <property type="match status" value="1"/>
</dbReference>
<evidence type="ECO:0000313" key="2">
    <source>
        <dbReference type="EMBL" id="MFC6034132.1"/>
    </source>
</evidence>
<feature type="domain" description="DUF5655" evidence="1">
    <location>
        <begin position="80"/>
        <end position="188"/>
    </location>
</feature>
<reference evidence="2 3" key="1">
    <citation type="submission" date="2024-09" db="EMBL/GenBank/DDBJ databases">
        <authorList>
            <person name="Zhang Z.-H."/>
        </authorList>
    </citation>
    <scope>NUCLEOTIDE SEQUENCE [LARGE SCALE GENOMIC DNA]</scope>
    <source>
        <strain evidence="2 3">HHTR114</strain>
    </source>
</reference>
<dbReference type="Pfam" id="PF14117">
    <property type="entry name" value="DUF4287"/>
    <property type="match status" value="1"/>
</dbReference>
<accession>A0ABW1KVS0</accession>
<gene>
    <name evidence="2" type="ORF">ACFMB1_01175</name>
</gene>
<sequence length="189" mass="20692">MAKSPEEMANAMIANMKEKTGKTLDQWIAVAKKSGEEKHGQIVKHLKAEYGLTHGFANLVAHKFLKSDAGSAEGGDGALVDAQYAGAKADLKPIYDALIKCVSSFGKDVEIAPKKTYVSLRRNKQFALIQPSTKTRVDLGINFKDEPAKDRLEKSGSFNAMVSHRVKLEKPGDVDKDVKAWLKKAYSQA</sequence>
<proteinExistence type="predicted"/>
<comment type="caution">
    <text evidence="2">The sequence shown here is derived from an EMBL/GenBank/DDBJ whole genome shotgun (WGS) entry which is preliminary data.</text>
</comment>
<dbReference type="InterPro" id="IPR043714">
    <property type="entry name" value="DUF5655"/>
</dbReference>
<name>A0ABW1KVS0_9PROT</name>
<organism evidence="2 3">
    <name type="scientific">Hyphococcus aureus</name>
    <dbReference type="NCBI Taxonomy" id="2666033"/>
    <lineage>
        <taxon>Bacteria</taxon>
        <taxon>Pseudomonadati</taxon>
        <taxon>Pseudomonadota</taxon>
        <taxon>Alphaproteobacteria</taxon>
        <taxon>Parvularculales</taxon>
        <taxon>Parvularculaceae</taxon>
        <taxon>Hyphococcus</taxon>
    </lineage>
</organism>
<evidence type="ECO:0000259" key="1">
    <source>
        <dbReference type="Pfam" id="PF18899"/>
    </source>
</evidence>
<protein>
    <submittedName>
        <fullName evidence="2">DUF4287 domain-containing protein</fullName>
    </submittedName>
</protein>
<dbReference type="InterPro" id="IPR025629">
    <property type="entry name" value="DUF4287"/>
</dbReference>
<keyword evidence="3" id="KW-1185">Reference proteome</keyword>